<evidence type="ECO:0000256" key="1">
    <source>
        <dbReference type="SAM" id="MobiDB-lite"/>
    </source>
</evidence>
<sequence>MDTVTEAVKTFMARYNAASEVERDTLRRTPAFEAVTTLATDIAVRATVADSEDNEVDDLLLQAAAAGLHPTVISGRLSGIRPTCPAPIDRLAARRLAPDSRLRRPPWPAQLPDAAASSRKTAAEPCPVDDAPMGLGSSIGAPIRIAWRSSRHPATSDQKSASVRSPAARRFRIFCVNIAGPRSPYRFSMASTWPQRSFSARVPIGATPFCSPRAYHRSPSLPNPRA</sequence>
<dbReference type="AlphaFoldDB" id="A0A1Y5PZP6"/>
<reference evidence="2" key="1">
    <citation type="submission" date="2016-03" db="EMBL/GenBank/DDBJ databases">
        <authorList>
            <person name="Ploux O."/>
        </authorList>
    </citation>
    <scope>NUCLEOTIDE SEQUENCE</scope>
    <source>
        <strain evidence="2">UC10</strain>
    </source>
</reference>
<name>A0A1Y5PZP6_9SPHN</name>
<proteinExistence type="predicted"/>
<feature type="region of interest" description="Disordered" evidence="1">
    <location>
        <begin position="97"/>
        <end position="133"/>
    </location>
</feature>
<accession>A0A1Y5PZP6</accession>
<dbReference type="EMBL" id="LT598653">
    <property type="protein sequence ID" value="SBV34045.1"/>
    <property type="molecule type" value="Genomic_DNA"/>
</dbReference>
<protein>
    <submittedName>
        <fullName evidence="2">Uncharacterized protein</fullName>
    </submittedName>
</protein>
<organism evidence="2">
    <name type="scientific">uncultured Sphingopyxis sp</name>
    <dbReference type="NCBI Taxonomy" id="310581"/>
    <lineage>
        <taxon>Bacteria</taxon>
        <taxon>Pseudomonadati</taxon>
        <taxon>Pseudomonadota</taxon>
        <taxon>Alphaproteobacteria</taxon>
        <taxon>Sphingomonadales</taxon>
        <taxon>Sphingomonadaceae</taxon>
        <taxon>Sphingopyxis</taxon>
        <taxon>environmental samples</taxon>
    </lineage>
</organism>
<dbReference type="KEGG" id="sphu:SPPYR_2925"/>
<gene>
    <name evidence="2" type="ORF">SPPYR_2925</name>
</gene>
<evidence type="ECO:0000313" key="2">
    <source>
        <dbReference type="EMBL" id="SBV34045.1"/>
    </source>
</evidence>